<reference evidence="3" key="1">
    <citation type="journal article" date="2017" name="Med. Chem. Commun.">
        <title>Nonomuraea sp. ATCC 55076 harbours the largest actinomycete chromosome to date and the kistamicin biosynthetic gene cluster.</title>
        <authorList>
            <person name="Nazari B."/>
            <person name="Forneris C.C."/>
            <person name="Gibson M.I."/>
            <person name="Moon K."/>
            <person name="Schramma K.R."/>
            <person name="Seyedsayamdost M.R."/>
        </authorList>
    </citation>
    <scope>NUCLEOTIDE SEQUENCE [LARGE SCALE GENOMIC DNA]</scope>
    <source>
        <strain evidence="3">ATCC 55076</strain>
    </source>
</reference>
<keyword evidence="3" id="KW-1185">Reference proteome</keyword>
<sequence>MAYSQVVVLSRRLKTAGLFPLLLAVLLAFGLAAMHTLGHQAPVADRAGVLQVDSTHPAMPASHHGGTSHEDRDAAIVCLAILAGLIALAVPLLSLVSMFEALSGSCAQAGRRAARMRRGPPSALVLMRTVVLRT</sequence>
<dbReference type="KEGG" id="noa:BKM31_18030"/>
<keyword evidence="1" id="KW-0812">Transmembrane</keyword>
<name>A0A1U9ZYV4_9ACTN</name>
<evidence type="ECO:0000313" key="2">
    <source>
        <dbReference type="EMBL" id="AQZ63110.1"/>
    </source>
</evidence>
<evidence type="ECO:0000313" key="3">
    <source>
        <dbReference type="Proteomes" id="UP000190797"/>
    </source>
</evidence>
<proteinExistence type="predicted"/>
<gene>
    <name evidence="2" type="ORF">BKM31_18030</name>
</gene>
<feature type="transmembrane region" description="Helical" evidence="1">
    <location>
        <begin position="74"/>
        <end position="96"/>
    </location>
</feature>
<dbReference type="STRING" id="1909395.BKM31_18030"/>
<keyword evidence="1" id="KW-1133">Transmembrane helix</keyword>
<dbReference type="EMBL" id="CP017717">
    <property type="protein sequence ID" value="AQZ63110.1"/>
    <property type="molecule type" value="Genomic_DNA"/>
</dbReference>
<dbReference type="AlphaFoldDB" id="A0A1U9ZYV4"/>
<protein>
    <submittedName>
        <fullName evidence="2">Uncharacterized protein</fullName>
    </submittedName>
</protein>
<organism evidence="2 3">
    <name type="scientific">[Actinomadura] parvosata subsp. kistnae</name>
    <dbReference type="NCBI Taxonomy" id="1909395"/>
    <lineage>
        <taxon>Bacteria</taxon>
        <taxon>Bacillati</taxon>
        <taxon>Actinomycetota</taxon>
        <taxon>Actinomycetes</taxon>
        <taxon>Streptosporangiales</taxon>
        <taxon>Streptosporangiaceae</taxon>
        <taxon>Nonomuraea</taxon>
    </lineage>
</organism>
<evidence type="ECO:0000256" key="1">
    <source>
        <dbReference type="SAM" id="Phobius"/>
    </source>
</evidence>
<keyword evidence="1" id="KW-0472">Membrane</keyword>
<accession>A0A1U9ZYV4</accession>
<dbReference type="Proteomes" id="UP000190797">
    <property type="component" value="Chromosome"/>
</dbReference>